<evidence type="ECO:0000256" key="4">
    <source>
        <dbReference type="ARBA" id="ARBA00023212"/>
    </source>
</evidence>
<dbReference type="PANTHER" id="PTHR21490">
    <property type="entry name" value="ENKURIN-RELATED"/>
    <property type="match status" value="1"/>
</dbReference>
<evidence type="ECO:0000313" key="8">
    <source>
        <dbReference type="EMBL" id="ORY46022.1"/>
    </source>
</evidence>
<feature type="region of interest" description="Disordered" evidence="6">
    <location>
        <begin position="1"/>
        <end position="53"/>
    </location>
</feature>
<dbReference type="OrthoDB" id="10264920at2759"/>
<protein>
    <recommendedName>
        <fullName evidence="7">Enkurin domain-containing protein</fullName>
    </recommendedName>
</protein>
<comment type="caution">
    <text evidence="8">The sequence shown here is derived from an EMBL/GenBank/DDBJ whole genome shotgun (WGS) entry which is preliminary data.</text>
</comment>
<evidence type="ECO:0000256" key="3">
    <source>
        <dbReference type="ARBA" id="ARBA00022490"/>
    </source>
</evidence>
<dbReference type="GO" id="GO:0005881">
    <property type="term" value="C:cytoplasmic microtubule"/>
    <property type="evidence" value="ECO:0007669"/>
    <property type="project" value="TreeGrafter"/>
</dbReference>
<evidence type="ECO:0000256" key="1">
    <source>
        <dbReference type="ARBA" id="ARBA00004138"/>
    </source>
</evidence>
<evidence type="ECO:0000259" key="7">
    <source>
        <dbReference type="PROSITE" id="PS51665"/>
    </source>
</evidence>
<dbReference type="InterPro" id="IPR052102">
    <property type="entry name" value="Enkurin_domain-protein"/>
</dbReference>
<comment type="subcellular location">
    <subcellularLocation>
        <location evidence="1">Cell projection</location>
        <location evidence="1">Cilium</location>
    </subcellularLocation>
    <subcellularLocation>
        <location evidence="2">Cytoplasm</location>
        <location evidence="2">Cytoskeleton</location>
    </subcellularLocation>
</comment>
<dbReference type="InterPro" id="IPR027012">
    <property type="entry name" value="Enkurin_dom"/>
</dbReference>
<feature type="compositionally biased region" description="Low complexity" evidence="6">
    <location>
        <begin position="167"/>
        <end position="186"/>
    </location>
</feature>
<feature type="compositionally biased region" description="Low complexity" evidence="6">
    <location>
        <begin position="35"/>
        <end position="53"/>
    </location>
</feature>
<feature type="domain" description="Enkurin" evidence="7">
    <location>
        <begin position="233"/>
        <end position="342"/>
    </location>
</feature>
<feature type="compositionally biased region" description="Low complexity" evidence="6">
    <location>
        <begin position="7"/>
        <end position="17"/>
    </location>
</feature>
<proteinExistence type="predicted"/>
<reference evidence="8 9" key="1">
    <citation type="submission" date="2016-07" db="EMBL/GenBank/DDBJ databases">
        <title>Pervasive Adenine N6-methylation of Active Genes in Fungi.</title>
        <authorList>
            <consortium name="DOE Joint Genome Institute"/>
            <person name="Mondo S.J."/>
            <person name="Dannebaum R.O."/>
            <person name="Kuo R.C."/>
            <person name="Labutti K."/>
            <person name="Haridas S."/>
            <person name="Kuo A."/>
            <person name="Salamov A."/>
            <person name="Ahrendt S.R."/>
            <person name="Lipzen A."/>
            <person name="Sullivan W."/>
            <person name="Andreopoulos W.B."/>
            <person name="Clum A."/>
            <person name="Lindquist E."/>
            <person name="Daum C."/>
            <person name="Ramamoorthy G.K."/>
            <person name="Gryganskyi A."/>
            <person name="Culley D."/>
            <person name="Magnuson J.K."/>
            <person name="James T.Y."/>
            <person name="O'Malley M.A."/>
            <person name="Stajich J.E."/>
            <person name="Spatafora J.W."/>
            <person name="Visel A."/>
            <person name="Grigoriev I.V."/>
        </authorList>
    </citation>
    <scope>NUCLEOTIDE SEQUENCE [LARGE SCALE GENOMIC DNA]</scope>
    <source>
        <strain evidence="8 9">JEL800</strain>
    </source>
</reference>
<keyword evidence="9" id="KW-1185">Reference proteome</keyword>
<keyword evidence="5" id="KW-0966">Cell projection</keyword>
<dbReference type="AlphaFoldDB" id="A0A1Y2CG91"/>
<dbReference type="PROSITE" id="PS51665">
    <property type="entry name" value="ENKURIN"/>
    <property type="match status" value="1"/>
</dbReference>
<dbReference type="GO" id="GO:0005929">
    <property type="term" value="C:cilium"/>
    <property type="evidence" value="ECO:0007669"/>
    <property type="project" value="UniProtKB-SubCell"/>
</dbReference>
<name>A0A1Y2CG91_9FUNG</name>
<keyword evidence="3" id="KW-0963">Cytoplasm</keyword>
<dbReference type="PANTHER" id="PTHR21490:SF2">
    <property type="entry name" value="ENKURIN DOMAIN-CONTAINING PROTEIN 1"/>
    <property type="match status" value="1"/>
</dbReference>
<dbReference type="STRING" id="329046.A0A1Y2CG91"/>
<accession>A0A1Y2CG91</accession>
<dbReference type="EMBL" id="MCGO01000018">
    <property type="protein sequence ID" value="ORY46022.1"/>
    <property type="molecule type" value="Genomic_DNA"/>
</dbReference>
<evidence type="ECO:0000256" key="2">
    <source>
        <dbReference type="ARBA" id="ARBA00004245"/>
    </source>
</evidence>
<sequence>MLKSHISTSTSTSTSSTPRLPPVAPPTTTKRSLVAARPSSSSSSRASFQSQRSTASAAFSVAAHFKAQAAEARSIREKQMSGAAVMMAMKPSRGLRDDIVYAGGTPKDHLKENYKKLKDLQNAKRKEEQEKSKPPPAPFKLKRFENVKSKLSTHRPHSSNASDASESRPSTAKSSSSANSISGLSTASSSRNFIHLNAQKAKEPQRQKISSSTDSIEPKRPTKMGELPKYLVDRKMEWAEREKERLDALKKECIPKGMKREKPLTSSMNLNLRLSTVLPEEERLETLTFLQETQQKLLNELSHFGLVVESAKLKNKRSMVENKLNEIEEAIAVFSRRKVYVNDEDAAEKEDR</sequence>
<gene>
    <name evidence="8" type="ORF">BCR33DRAFT_849654</name>
</gene>
<evidence type="ECO:0000256" key="6">
    <source>
        <dbReference type="SAM" id="MobiDB-lite"/>
    </source>
</evidence>
<feature type="region of interest" description="Disordered" evidence="6">
    <location>
        <begin position="119"/>
        <end position="186"/>
    </location>
</feature>
<dbReference type="Pfam" id="PF13864">
    <property type="entry name" value="Enkurin"/>
    <property type="match status" value="1"/>
</dbReference>
<feature type="region of interest" description="Disordered" evidence="6">
    <location>
        <begin position="198"/>
        <end position="223"/>
    </location>
</feature>
<dbReference type="Proteomes" id="UP000193642">
    <property type="component" value="Unassembled WGS sequence"/>
</dbReference>
<evidence type="ECO:0000256" key="5">
    <source>
        <dbReference type="ARBA" id="ARBA00023273"/>
    </source>
</evidence>
<feature type="compositionally biased region" description="Basic and acidic residues" evidence="6">
    <location>
        <begin position="119"/>
        <end position="133"/>
    </location>
</feature>
<keyword evidence="4" id="KW-0206">Cytoskeleton</keyword>
<evidence type="ECO:0000313" key="9">
    <source>
        <dbReference type="Proteomes" id="UP000193642"/>
    </source>
</evidence>
<organism evidence="8 9">
    <name type="scientific">Rhizoclosmatium globosum</name>
    <dbReference type="NCBI Taxonomy" id="329046"/>
    <lineage>
        <taxon>Eukaryota</taxon>
        <taxon>Fungi</taxon>
        <taxon>Fungi incertae sedis</taxon>
        <taxon>Chytridiomycota</taxon>
        <taxon>Chytridiomycota incertae sedis</taxon>
        <taxon>Chytridiomycetes</taxon>
        <taxon>Chytridiales</taxon>
        <taxon>Chytriomycetaceae</taxon>
        <taxon>Rhizoclosmatium</taxon>
    </lineage>
</organism>